<dbReference type="OrthoDB" id="6776709at2759"/>
<organism evidence="1 2">
    <name type="scientific">Diabrotica balteata</name>
    <name type="common">Banded cucumber beetle</name>
    <dbReference type="NCBI Taxonomy" id="107213"/>
    <lineage>
        <taxon>Eukaryota</taxon>
        <taxon>Metazoa</taxon>
        <taxon>Ecdysozoa</taxon>
        <taxon>Arthropoda</taxon>
        <taxon>Hexapoda</taxon>
        <taxon>Insecta</taxon>
        <taxon>Pterygota</taxon>
        <taxon>Neoptera</taxon>
        <taxon>Endopterygota</taxon>
        <taxon>Coleoptera</taxon>
        <taxon>Polyphaga</taxon>
        <taxon>Cucujiformia</taxon>
        <taxon>Chrysomeloidea</taxon>
        <taxon>Chrysomelidae</taxon>
        <taxon>Galerucinae</taxon>
        <taxon>Diabroticina</taxon>
        <taxon>Diabroticites</taxon>
        <taxon>Diabrotica</taxon>
    </lineage>
</organism>
<accession>A0A9N9XEZ4</accession>
<dbReference type="AlphaFoldDB" id="A0A9N9XEZ4"/>
<sequence>MRKSGVFVSRAKRMNTRCVEEYFKLLESVISENNLVEKPGQSFNMDEIELQFTFASAPTGDVNPVASNAELIGQHVNVVTSVPTNSERFDSADLVQDDSMSVEEWDEDKCVGCGEAYNETTKKEDWVKSVQCCRWFHEGCSRFEVKCDFTSTRQLMSQKGKFPINRNIVVKKEKNRPV</sequence>
<protein>
    <submittedName>
        <fullName evidence="1">Uncharacterized protein</fullName>
    </submittedName>
</protein>
<name>A0A9N9XEZ4_DIABA</name>
<dbReference type="EMBL" id="OU898283">
    <property type="protein sequence ID" value="CAG9838964.1"/>
    <property type="molecule type" value="Genomic_DNA"/>
</dbReference>
<evidence type="ECO:0000313" key="1">
    <source>
        <dbReference type="EMBL" id="CAG9838964.1"/>
    </source>
</evidence>
<gene>
    <name evidence="1" type="ORF">DIABBA_LOCUS11774</name>
</gene>
<evidence type="ECO:0000313" key="2">
    <source>
        <dbReference type="Proteomes" id="UP001153709"/>
    </source>
</evidence>
<reference evidence="1" key="1">
    <citation type="submission" date="2022-01" db="EMBL/GenBank/DDBJ databases">
        <authorList>
            <person name="King R."/>
        </authorList>
    </citation>
    <scope>NUCLEOTIDE SEQUENCE</scope>
</reference>
<keyword evidence="2" id="KW-1185">Reference proteome</keyword>
<proteinExistence type="predicted"/>
<dbReference type="Proteomes" id="UP001153709">
    <property type="component" value="Chromosome 8"/>
</dbReference>